<evidence type="ECO:0000256" key="8">
    <source>
        <dbReference type="ARBA" id="ARBA00041137"/>
    </source>
</evidence>
<comment type="similarity">
    <text evidence="6">Belongs to the L2HGDH family.</text>
</comment>
<dbReference type="Gene3D" id="3.30.9.10">
    <property type="entry name" value="D-Amino Acid Oxidase, subunit A, domain 2"/>
    <property type="match status" value="1"/>
</dbReference>
<dbReference type="Gene3D" id="3.50.50.60">
    <property type="entry name" value="FAD/NAD(P)-binding domain"/>
    <property type="match status" value="1"/>
</dbReference>
<evidence type="ECO:0000256" key="4">
    <source>
        <dbReference type="ARBA" id="ARBA00023002"/>
    </source>
</evidence>
<name>A0A2K3QJ78_9HYPO</name>
<comment type="caution">
    <text evidence="10">The sequence shown here is derived from an EMBL/GenBank/DDBJ whole genome shotgun (WGS) entry which is preliminary data.</text>
</comment>
<dbReference type="EC" id="1.1.99.2" evidence="7"/>
<dbReference type="STRING" id="45235.A0A2K3QJ78"/>
<evidence type="ECO:0000259" key="9">
    <source>
        <dbReference type="Pfam" id="PF01266"/>
    </source>
</evidence>
<comment type="catalytic activity">
    <reaction evidence="5">
        <text>(S)-2-hydroxyglutarate + A = 2-oxoglutarate + AH2</text>
        <dbReference type="Rhea" id="RHEA:21252"/>
        <dbReference type="ChEBI" id="CHEBI:13193"/>
        <dbReference type="ChEBI" id="CHEBI:16782"/>
        <dbReference type="ChEBI" id="CHEBI:16810"/>
        <dbReference type="ChEBI" id="CHEBI:17499"/>
        <dbReference type="EC" id="1.1.99.2"/>
    </reaction>
</comment>
<feature type="non-terminal residue" evidence="10">
    <location>
        <position position="293"/>
    </location>
</feature>
<dbReference type="SUPFAM" id="SSF51905">
    <property type="entry name" value="FAD/NAD(P)-binding domain"/>
    <property type="match status" value="1"/>
</dbReference>
<keyword evidence="3" id="KW-0274">FAD</keyword>
<dbReference type="PANTHER" id="PTHR43104">
    <property type="entry name" value="L-2-HYDROXYGLUTARATE DEHYDROGENASE, MITOCHONDRIAL"/>
    <property type="match status" value="1"/>
</dbReference>
<sequence>MLARRPAAVLLPSLRGGCGAQKLLFSSTAAGRADFTHVVVGGGVVGLAVARQLALRPSTSTLLVERNAAVGTETSSRNSEVIHAGIYYGAASLKTRLCVRGRQLLYDFCRRHGVGHRRTGKWIVAQTGAQREALERIHASCRDELGVETRWVAGAEVARDGEGVRASTGALESPTTGIVDAHGLMLCLRGLFEDAGGVVALGSPVTGVRPLPSPRPGSAGWEVDVRDAATGEASTVTAEALVNAAGLGAVDVHNMVVPAPRRRRLFFAKGNYFSYAASHPRVSRLIYPAPEPG</sequence>
<evidence type="ECO:0000256" key="1">
    <source>
        <dbReference type="ARBA" id="ARBA00001974"/>
    </source>
</evidence>
<reference evidence="10 11" key="1">
    <citation type="submission" date="2017-08" db="EMBL/GenBank/DDBJ databases">
        <title>Harnessing the power of phylogenomics to disentangle the directionality and signatures of interkingdom host jumping in the parasitic fungal genus Tolypocladium.</title>
        <authorList>
            <person name="Quandt C.A."/>
            <person name="Patterson W."/>
            <person name="Spatafora J.W."/>
        </authorList>
    </citation>
    <scope>NUCLEOTIDE SEQUENCE [LARGE SCALE GENOMIC DNA]</scope>
    <source>
        <strain evidence="10 11">CBS 113982</strain>
    </source>
</reference>
<evidence type="ECO:0000313" key="10">
    <source>
        <dbReference type="EMBL" id="PNY27596.1"/>
    </source>
</evidence>
<dbReference type="Proteomes" id="UP000236621">
    <property type="component" value="Unassembled WGS sequence"/>
</dbReference>
<accession>A0A2K3QJ78</accession>
<dbReference type="InterPro" id="IPR036188">
    <property type="entry name" value="FAD/NAD-bd_sf"/>
</dbReference>
<keyword evidence="4" id="KW-0560">Oxidoreductase</keyword>
<dbReference type="GO" id="GO:0047545">
    <property type="term" value="F:(S)-2-hydroxyglutarate dehydrogenase activity"/>
    <property type="evidence" value="ECO:0007669"/>
    <property type="project" value="UniProtKB-EC"/>
</dbReference>
<dbReference type="Pfam" id="PF01266">
    <property type="entry name" value="DAO"/>
    <property type="match status" value="1"/>
</dbReference>
<keyword evidence="2" id="KW-0285">Flavoprotein</keyword>
<dbReference type="AlphaFoldDB" id="A0A2K3QJ78"/>
<evidence type="ECO:0000256" key="7">
    <source>
        <dbReference type="ARBA" id="ARBA00038878"/>
    </source>
</evidence>
<dbReference type="PANTHER" id="PTHR43104:SF4">
    <property type="entry name" value="L-2-HYDROXYGLUTARATE DEHYDROGENASE, MITOCHONDRIAL"/>
    <property type="match status" value="1"/>
</dbReference>
<comment type="cofactor">
    <cofactor evidence="1">
        <name>FAD</name>
        <dbReference type="ChEBI" id="CHEBI:57692"/>
    </cofactor>
</comment>
<evidence type="ECO:0000256" key="2">
    <source>
        <dbReference type="ARBA" id="ARBA00022630"/>
    </source>
</evidence>
<proteinExistence type="inferred from homology"/>
<keyword evidence="11" id="KW-1185">Reference proteome</keyword>
<evidence type="ECO:0000256" key="3">
    <source>
        <dbReference type="ARBA" id="ARBA00022827"/>
    </source>
</evidence>
<dbReference type="InterPro" id="IPR006076">
    <property type="entry name" value="FAD-dep_OxRdtase"/>
</dbReference>
<dbReference type="OrthoDB" id="4915391at2759"/>
<gene>
    <name evidence="10" type="ORF">TCAP_02477</name>
</gene>
<evidence type="ECO:0000313" key="11">
    <source>
        <dbReference type="Proteomes" id="UP000236621"/>
    </source>
</evidence>
<evidence type="ECO:0000256" key="5">
    <source>
        <dbReference type="ARBA" id="ARBA00036066"/>
    </source>
</evidence>
<evidence type="ECO:0000256" key="6">
    <source>
        <dbReference type="ARBA" id="ARBA00037941"/>
    </source>
</evidence>
<protein>
    <recommendedName>
        <fullName evidence="8">L-2-hydroxyglutarate dehydrogenase, mitochondrial</fullName>
        <ecNumber evidence="7">1.1.99.2</ecNumber>
    </recommendedName>
</protein>
<feature type="domain" description="FAD dependent oxidoreductase" evidence="9">
    <location>
        <begin position="38"/>
        <end position="290"/>
    </location>
</feature>
<organism evidence="10 11">
    <name type="scientific">Tolypocladium capitatum</name>
    <dbReference type="NCBI Taxonomy" id="45235"/>
    <lineage>
        <taxon>Eukaryota</taxon>
        <taxon>Fungi</taxon>
        <taxon>Dikarya</taxon>
        <taxon>Ascomycota</taxon>
        <taxon>Pezizomycotina</taxon>
        <taxon>Sordariomycetes</taxon>
        <taxon>Hypocreomycetidae</taxon>
        <taxon>Hypocreales</taxon>
        <taxon>Ophiocordycipitaceae</taxon>
        <taxon>Tolypocladium</taxon>
    </lineage>
</organism>
<dbReference type="EMBL" id="NRSZ01000381">
    <property type="protein sequence ID" value="PNY27596.1"/>
    <property type="molecule type" value="Genomic_DNA"/>
</dbReference>